<dbReference type="Gene3D" id="3.30.420.40">
    <property type="match status" value="2"/>
</dbReference>
<dbReference type="InterPro" id="IPR036390">
    <property type="entry name" value="WH_DNA-bd_sf"/>
</dbReference>
<dbReference type="SUPFAM" id="SSF46785">
    <property type="entry name" value="Winged helix' DNA-binding domain"/>
    <property type="match status" value="1"/>
</dbReference>
<dbReference type="PANTHER" id="PTHR18964:SF149">
    <property type="entry name" value="BIFUNCTIONAL UDP-N-ACETYLGLUCOSAMINE 2-EPIMERASE_N-ACETYLMANNOSAMINE KINASE"/>
    <property type="match status" value="1"/>
</dbReference>
<dbReference type="InterPro" id="IPR000600">
    <property type="entry name" value="ROK"/>
</dbReference>
<reference evidence="3 4" key="1">
    <citation type="submission" date="2020-08" db="EMBL/GenBank/DDBJ databases">
        <title>Genomic Encyclopedia of Type Strains, Phase III (KMG-III): the genomes of soil and plant-associated and newly described type strains.</title>
        <authorList>
            <person name="Whitman W."/>
        </authorList>
    </citation>
    <scope>NUCLEOTIDE SEQUENCE [LARGE SCALE GENOMIC DNA]</scope>
    <source>
        <strain evidence="3 4">CECT 8572</strain>
    </source>
</reference>
<keyword evidence="3" id="KW-0808">Transferase</keyword>
<dbReference type="Pfam" id="PF00480">
    <property type="entry name" value="ROK"/>
    <property type="match status" value="1"/>
</dbReference>
<feature type="compositionally biased region" description="Low complexity" evidence="2">
    <location>
        <begin position="1"/>
        <end position="15"/>
    </location>
</feature>
<dbReference type="GO" id="GO:0016301">
    <property type="term" value="F:kinase activity"/>
    <property type="evidence" value="ECO:0007669"/>
    <property type="project" value="UniProtKB-KW"/>
</dbReference>
<accession>A0ABR6HTG2</accession>
<organism evidence="3 4">
    <name type="scientific">Limimaricola variabilis</name>
    <dbReference type="NCBI Taxonomy" id="1492771"/>
    <lineage>
        <taxon>Bacteria</taxon>
        <taxon>Pseudomonadati</taxon>
        <taxon>Pseudomonadota</taxon>
        <taxon>Alphaproteobacteria</taxon>
        <taxon>Rhodobacterales</taxon>
        <taxon>Paracoccaceae</taxon>
        <taxon>Limimaricola</taxon>
    </lineage>
</organism>
<protein>
    <submittedName>
        <fullName evidence="3">NBD/HSP70 family sugar kinase</fullName>
    </submittedName>
</protein>
<feature type="region of interest" description="Disordered" evidence="2">
    <location>
        <begin position="1"/>
        <end position="30"/>
    </location>
</feature>
<dbReference type="InterPro" id="IPR043129">
    <property type="entry name" value="ATPase_NBD"/>
</dbReference>
<dbReference type="Proteomes" id="UP000576152">
    <property type="component" value="Unassembled WGS sequence"/>
</dbReference>
<dbReference type="Pfam" id="PF13412">
    <property type="entry name" value="HTH_24"/>
    <property type="match status" value="1"/>
</dbReference>
<evidence type="ECO:0000313" key="3">
    <source>
        <dbReference type="EMBL" id="MBB3713768.1"/>
    </source>
</evidence>
<keyword evidence="3" id="KW-0418">Kinase</keyword>
<dbReference type="InterPro" id="IPR036388">
    <property type="entry name" value="WH-like_DNA-bd_sf"/>
</dbReference>
<dbReference type="PANTHER" id="PTHR18964">
    <property type="entry name" value="ROK (REPRESSOR, ORF, KINASE) FAMILY"/>
    <property type="match status" value="1"/>
</dbReference>
<comment type="caution">
    <text evidence="3">The sequence shown here is derived from an EMBL/GenBank/DDBJ whole genome shotgun (WGS) entry which is preliminary data.</text>
</comment>
<sequence>MSDANAAEEAASVAEPQHGVGPMLPGSQREARPLRQQILEHVRANGRAARAEISRALGVSAGSVTTITSELITMGLLREVEGAAPAAATRGRPPVALELVPEGRLVIGIKISDERNTAVLADFAGTILADAARPAPPTRRSLDQTCDEIEALIEAVLTQAEQPREALLAVGVGLSGMVDHTSGTVLWSPHLGPDMPLGAEASRRFGLPVLVDNDANMLTLAELWFGVGRQRSDFAVVTIEHGVGMGLVIDNRLYRGERSMGMELGHTKVQLDGALCRCGRRGCLEAYIADYALAREAATALGRSPSSPQVMLDALYAEAKAGNRAARTIFNRAGRYMALGLSNVIQLFDPNLVILSGERMRYDYLYAEEVLAEMQAMTLVEGRTPARVEIHAWGDLVWARGASALALAAVTETVLAEARSA</sequence>
<proteinExistence type="inferred from homology"/>
<dbReference type="CDD" id="cd24073">
    <property type="entry name" value="ASKHA_ATPase_ROK_CYANR"/>
    <property type="match status" value="1"/>
</dbReference>
<evidence type="ECO:0000256" key="2">
    <source>
        <dbReference type="SAM" id="MobiDB-lite"/>
    </source>
</evidence>
<dbReference type="RefSeq" id="WP_183475243.1">
    <property type="nucleotide sequence ID" value="NZ_JACIBX010000020.1"/>
</dbReference>
<gene>
    <name evidence="3" type="ORF">FHS00_003375</name>
</gene>
<evidence type="ECO:0000256" key="1">
    <source>
        <dbReference type="ARBA" id="ARBA00006479"/>
    </source>
</evidence>
<name>A0ABR6HTG2_9RHOB</name>
<evidence type="ECO:0000313" key="4">
    <source>
        <dbReference type="Proteomes" id="UP000576152"/>
    </source>
</evidence>
<dbReference type="SUPFAM" id="SSF53067">
    <property type="entry name" value="Actin-like ATPase domain"/>
    <property type="match status" value="1"/>
</dbReference>
<keyword evidence="4" id="KW-1185">Reference proteome</keyword>
<dbReference type="Gene3D" id="1.10.10.10">
    <property type="entry name" value="Winged helix-like DNA-binding domain superfamily/Winged helix DNA-binding domain"/>
    <property type="match status" value="1"/>
</dbReference>
<comment type="similarity">
    <text evidence="1">Belongs to the ROK (NagC/XylR) family.</text>
</comment>
<dbReference type="EMBL" id="JACIBX010000020">
    <property type="protein sequence ID" value="MBB3713768.1"/>
    <property type="molecule type" value="Genomic_DNA"/>
</dbReference>